<dbReference type="EMBL" id="AP019537">
    <property type="protein sequence ID" value="BBJ04178.1"/>
    <property type="molecule type" value="Genomic_DNA"/>
</dbReference>
<feature type="domain" description="Gamma-butyrobetaine hydroxylase-like N-terminal" evidence="3">
    <location>
        <begin position="26"/>
        <end position="104"/>
    </location>
</feature>
<dbReference type="InterPro" id="IPR038492">
    <property type="entry name" value="GBBH-like_N_sf"/>
</dbReference>
<name>A0A455WFB1_MARNT</name>
<evidence type="ECO:0000259" key="3">
    <source>
        <dbReference type="Pfam" id="PF06155"/>
    </source>
</evidence>
<proteinExistence type="predicted"/>
<sequence length="113" mass="12291">MSVLQFERLFRGKPVHTGNPYLEAALSDGGSTLALKWLNQTTVRISAVVLRRHCQCKRCRQTPNGPASGAPAPTITGATPLGVSALRLVFSDGHDSAPFPWTLLWTLCCPEFQ</sequence>
<dbReference type="AlphaFoldDB" id="A0A455WFB1"/>
<dbReference type="GO" id="GO:0046872">
    <property type="term" value="F:metal ion binding"/>
    <property type="evidence" value="ECO:0007669"/>
    <property type="project" value="UniProtKB-KW"/>
</dbReference>
<accession>A0A455WFB1</accession>
<dbReference type="InterPro" id="IPR010376">
    <property type="entry name" value="GBBH-like_N"/>
</dbReference>
<evidence type="ECO:0000256" key="1">
    <source>
        <dbReference type="ARBA" id="ARBA00022723"/>
    </source>
</evidence>
<evidence type="ECO:0000256" key="2">
    <source>
        <dbReference type="ARBA" id="ARBA00023004"/>
    </source>
</evidence>
<evidence type="ECO:0000313" key="4">
    <source>
        <dbReference type="EMBL" id="BBJ04178.1"/>
    </source>
</evidence>
<keyword evidence="1" id="KW-0479">Metal-binding</keyword>
<organism evidence="4">
    <name type="scientific">Marinobacter nauticus</name>
    <name type="common">Marinobacter hydrocarbonoclasticus</name>
    <name type="synonym">Marinobacter aquaeolei</name>
    <dbReference type="NCBI Taxonomy" id="2743"/>
    <lineage>
        <taxon>Bacteria</taxon>
        <taxon>Pseudomonadati</taxon>
        <taxon>Pseudomonadota</taxon>
        <taxon>Gammaproteobacteria</taxon>
        <taxon>Pseudomonadales</taxon>
        <taxon>Marinobacteraceae</taxon>
        <taxon>Marinobacter</taxon>
    </lineage>
</organism>
<keyword evidence="2" id="KW-0408">Iron</keyword>
<protein>
    <recommendedName>
        <fullName evidence="3">Gamma-butyrobetaine hydroxylase-like N-terminal domain-containing protein</fullName>
    </recommendedName>
</protein>
<reference evidence="4" key="1">
    <citation type="submission" date="2019-03" db="EMBL/GenBank/DDBJ databases">
        <title>Whole genome analysis of nitrate-reducing bacteria Marinobacter hydrocarbonoclasticus YB03.</title>
        <authorList>
            <person name="Azam A.H."/>
            <person name="Yuk S.R."/>
            <person name="Kamarisima K."/>
            <person name="Miyanaga K."/>
            <person name="Tanji Y."/>
        </authorList>
    </citation>
    <scope>NUCLEOTIDE SEQUENCE</scope>
    <source>
        <strain evidence="4">YB03</strain>
    </source>
</reference>
<dbReference type="Pfam" id="PF06155">
    <property type="entry name" value="GBBH-like_N"/>
    <property type="match status" value="1"/>
</dbReference>
<dbReference type="Gene3D" id="3.30.2020.30">
    <property type="match status" value="1"/>
</dbReference>
<gene>
    <name evidence="4" type="ORF">YBY_20270</name>
</gene>